<sequence length="566" mass="65144">MAFDGIFLHKIINTLNNELIGKKIDKVNQPEKDEIHLSIRNMKKVKLLISASSSYPRMHLTKQTKPNPIQAPMFCMVLRKYLLGAKIVNIKQYNTDRFLSIDFEVTDELGFNSIYTLYIEIMGRHSNISLVRSRDNKIVDCIKHISSDVNSVRILLPGFEYVMPPLSDKIDPFAENNNLENLLNSEITGDNFYSKNFNGVCKQFSKELFSLNNTDKFDTNCLETTKKVFSSINSNNDYYIFTNSNKSVIDFYCYDLKSLMYSNKIAFDNPNDLLDEFYSSKDKQDRLSSKSSDLHKLIKVNMDRCLKKKNILENELKDCEEKDDFRIKGELLTSYIYSLKEGMNEISLLNYYSEEESYLTIKLDPLKNPSENVQAYFKKYNKLKKTEEAAKEQLIINSSELEYLNSVLTSTNNAEEYTDLDEIRNELVVSGYIKFSKNKAKKESKAKPMHFISSDGIDIYVGKNNIQNDYLTLKFADKTDIWLHTKTIPGSHVIIKQSKVPDSTLLEAANLAAYYSKGKDSSKVEVDYTQVRNVKKPSGSKPGMVIYYTNNTIVIDPEEPKLEKAK</sequence>
<protein>
    <submittedName>
        <fullName evidence="1">Uncharacterized protein</fullName>
    </submittedName>
</protein>
<gene>
    <name evidence="1" type="ORF">rsdtw13_13900</name>
</gene>
<accession>A0ACB5RAJ3</accession>
<dbReference type="Proteomes" id="UP001058074">
    <property type="component" value="Unassembled WGS sequence"/>
</dbReference>
<evidence type="ECO:0000313" key="2">
    <source>
        <dbReference type="Proteomes" id="UP001058074"/>
    </source>
</evidence>
<keyword evidence="2" id="KW-1185">Reference proteome</keyword>
<name>A0ACB5RAJ3_9CLOT</name>
<organism evidence="1 2">
    <name type="scientific">Inconstantimicrobium mannanitabidum</name>
    <dbReference type="NCBI Taxonomy" id="1604901"/>
    <lineage>
        <taxon>Bacteria</taxon>
        <taxon>Bacillati</taxon>
        <taxon>Bacillota</taxon>
        <taxon>Clostridia</taxon>
        <taxon>Eubacteriales</taxon>
        <taxon>Clostridiaceae</taxon>
        <taxon>Inconstantimicrobium</taxon>
    </lineage>
</organism>
<evidence type="ECO:0000313" key="1">
    <source>
        <dbReference type="EMBL" id="GKX66132.1"/>
    </source>
</evidence>
<proteinExistence type="predicted"/>
<reference evidence="1" key="1">
    <citation type="journal article" date="2025" name="Int. J. Syst. Evol. Microbiol.">
        <title>Inconstantimicrobium mannanitabidum sp. nov., a novel member of the family Clostridiaceae isolated from anoxic soil under the treatment of reductive soil disinfestation.</title>
        <authorList>
            <person name="Ueki A."/>
            <person name="Tonouchi A."/>
            <person name="Honma S."/>
            <person name="Kaku N."/>
            <person name="Ueki K."/>
        </authorList>
    </citation>
    <scope>NUCLEOTIDE SEQUENCE</scope>
    <source>
        <strain evidence="1">TW13</strain>
    </source>
</reference>
<comment type="caution">
    <text evidence="1">The sequence shown here is derived from an EMBL/GenBank/DDBJ whole genome shotgun (WGS) entry which is preliminary data.</text>
</comment>
<dbReference type="EMBL" id="BROD01000001">
    <property type="protein sequence ID" value="GKX66132.1"/>
    <property type="molecule type" value="Genomic_DNA"/>
</dbReference>